<dbReference type="AlphaFoldDB" id="A0AAN5A1F1"/>
<evidence type="ECO:0008006" key="3">
    <source>
        <dbReference type="Google" id="ProtNLM"/>
    </source>
</evidence>
<sequence length="319" mass="34806">MTYDPNAHVWGWDNTDIRYARTGTLFGKSATYGLSLNNNPTIQDPWATTPAWGYPAFDSAVMPQFGFPATLLQGTLAQQVLGLTAYANFDNGLYAEFGGYKGLSQDMLAGLGAGGSGFNVNGIAPYLRVAHTQDVGGGTLMVGGLAMLANLEPNYTGTYGKDRYFDLMLDSQYDYQGSNYGLTFKARDIMEWQHLASSKAQANSSNLSDRLNALDLSVTYYKPKWALIGAYSNVTGTSDAGLYGANSTANSPDSSSISIEVNYSPWMDGSPFSYKDMNFKFGAKYTHFLKLYGGTSNFDGNRHNASDNDYVFLYTLFAF</sequence>
<protein>
    <recommendedName>
        <fullName evidence="3">Cytochrome C</fullName>
    </recommendedName>
</protein>
<name>A0AAN5A1F1_9RHOB</name>
<gene>
    <name evidence="1" type="ORF">GCM10008024_41370</name>
</gene>
<evidence type="ECO:0000313" key="2">
    <source>
        <dbReference type="Proteomes" id="UP000634647"/>
    </source>
</evidence>
<proteinExistence type="predicted"/>
<dbReference type="Proteomes" id="UP000634647">
    <property type="component" value="Unassembled WGS sequence"/>
</dbReference>
<reference evidence="1" key="1">
    <citation type="journal article" date="2014" name="Int. J. Syst. Evol. Microbiol.">
        <title>Complete genome sequence of Corynebacterium casei LMG S-19264T (=DSM 44701T), isolated from a smear-ripened cheese.</title>
        <authorList>
            <consortium name="US DOE Joint Genome Institute (JGI-PGF)"/>
            <person name="Walter F."/>
            <person name="Albersmeier A."/>
            <person name="Kalinowski J."/>
            <person name="Ruckert C."/>
        </authorList>
    </citation>
    <scope>NUCLEOTIDE SEQUENCE</scope>
    <source>
        <strain evidence="1">CGMCC 1.10859</strain>
    </source>
</reference>
<evidence type="ECO:0000313" key="1">
    <source>
        <dbReference type="EMBL" id="GHE06623.1"/>
    </source>
</evidence>
<accession>A0AAN5A1F1</accession>
<dbReference type="EMBL" id="BNAB01000055">
    <property type="protein sequence ID" value="GHE06623.1"/>
    <property type="molecule type" value="Genomic_DNA"/>
</dbReference>
<organism evidence="1 2">
    <name type="scientific">Allgaiera indica</name>
    <dbReference type="NCBI Taxonomy" id="765699"/>
    <lineage>
        <taxon>Bacteria</taxon>
        <taxon>Pseudomonadati</taxon>
        <taxon>Pseudomonadota</taxon>
        <taxon>Alphaproteobacteria</taxon>
        <taxon>Rhodobacterales</taxon>
        <taxon>Paracoccaceae</taxon>
        <taxon>Allgaiera</taxon>
    </lineage>
</organism>
<comment type="caution">
    <text evidence="1">The sequence shown here is derived from an EMBL/GenBank/DDBJ whole genome shotgun (WGS) entry which is preliminary data.</text>
</comment>
<reference evidence="1" key="2">
    <citation type="submission" date="2023-06" db="EMBL/GenBank/DDBJ databases">
        <authorList>
            <person name="Sun Q."/>
            <person name="Zhou Y."/>
        </authorList>
    </citation>
    <scope>NUCLEOTIDE SEQUENCE</scope>
    <source>
        <strain evidence="1">CGMCC 1.10859</strain>
    </source>
</reference>